<accession>A0A2N7TM18</accession>
<evidence type="ECO:0000313" key="3">
    <source>
        <dbReference type="Proteomes" id="UP000235346"/>
    </source>
</evidence>
<keyword evidence="1" id="KW-1133">Transmembrane helix</keyword>
<organism evidence="2 3">
    <name type="scientific">Halomonas heilongjiangensis</name>
    <dbReference type="NCBI Taxonomy" id="1387883"/>
    <lineage>
        <taxon>Bacteria</taxon>
        <taxon>Pseudomonadati</taxon>
        <taxon>Pseudomonadota</taxon>
        <taxon>Gammaproteobacteria</taxon>
        <taxon>Oceanospirillales</taxon>
        <taxon>Halomonadaceae</taxon>
        <taxon>Halomonas</taxon>
    </lineage>
</organism>
<dbReference type="Proteomes" id="UP000235346">
    <property type="component" value="Unassembled WGS sequence"/>
</dbReference>
<comment type="caution">
    <text evidence="2">The sequence shown here is derived from an EMBL/GenBank/DDBJ whole genome shotgun (WGS) entry which is preliminary data.</text>
</comment>
<gene>
    <name evidence="2" type="ORF">C1H66_11645</name>
</gene>
<protein>
    <submittedName>
        <fullName evidence="2">Uncharacterized protein</fullName>
    </submittedName>
</protein>
<evidence type="ECO:0000313" key="2">
    <source>
        <dbReference type="EMBL" id="PMR69227.1"/>
    </source>
</evidence>
<feature type="transmembrane region" description="Helical" evidence="1">
    <location>
        <begin position="20"/>
        <end position="38"/>
    </location>
</feature>
<sequence>MKHAISQLLNVFTFFPKRLFAIIATIFLNAAVKLNVVFKDAEYQLFKTINSCLLNQVTCNYLCKRFGMHQAINYWFYEHGF</sequence>
<keyword evidence="3" id="KW-1185">Reference proteome</keyword>
<keyword evidence="1" id="KW-0812">Transmembrane</keyword>
<proteinExistence type="predicted"/>
<dbReference type="EMBL" id="PNRE01000051">
    <property type="protein sequence ID" value="PMR69227.1"/>
    <property type="molecule type" value="Genomic_DNA"/>
</dbReference>
<keyword evidence="1" id="KW-0472">Membrane</keyword>
<name>A0A2N7TM18_9GAMM</name>
<evidence type="ECO:0000256" key="1">
    <source>
        <dbReference type="SAM" id="Phobius"/>
    </source>
</evidence>
<dbReference type="AlphaFoldDB" id="A0A2N7TM18"/>
<reference evidence="2 3" key="1">
    <citation type="submission" date="2018-01" db="EMBL/GenBank/DDBJ databases">
        <title>Halomonas endophytica sp. nov., isolated from storage liquid in the stems of Populus euphratica.</title>
        <authorList>
            <person name="Chen C."/>
        </authorList>
    </citation>
    <scope>NUCLEOTIDE SEQUENCE [LARGE SCALE GENOMIC DNA]</scope>
    <source>
        <strain evidence="2 3">DSM 26881</strain>
    </source>
</reference>